<dbReference type="Proteomes" id="UP001318860">
    <property type="component" value="Unassembled WGS sequence"/>
</dbReference>
<dbReference type="EC" id="2.3.1.-" evidence="6"/>
<sequence length="502" mass="56401">MYEIRKSKFKELTLNFEVVSSMYDLPMLYKTKKYSSIIHILYIKNMKPLLAANIQISFLSLLFVTFLLSSTPFAATLHLSLSCAVIALLPVFYFFLTRPRPVLLLNYSCYKPPPHRKCTFQVAESFVKRDVNFSAEAVDFMRNIYLKSGLGNQTYGPPFIFEKEGAPMLKCAIQESEEGIFSAIDSLLAKTLIDPPSIDIVILFALSSLSSLIVNRYKLRTDVKTYNLSGMGCSSGVISVDFAARVLRSCQKVQNALVVITESITLNWYNGDSRPMLVTNCIFRVGCAAAIVTNDPSHRRAAKMELLDSVRTHHGADDSAYRAAYQEEEDHKGNTGISLTKDLIRVAGVHLRQHIKILAPRVLPLSQLVHYAYSVAATAVSPPPSKPFVPDFTKAFAHMCIHTGGKAVIENVARVLRLGDEVTEPARMSLNRFGNTSSSLVFYELAYFEAKKRAKRGDKMWMLAFGTGFKVGSLVWEWLQDSTQELDNPWMDCIQDYPFKAW</sequence>
<reference evidence="10 11" key="1">
    <citation type="journal article" date="2021" name="Comput. Struct. Biotechnol. J.">
        <title>De novo genome assembly of the potent medicinal plant Rehmannia glutinosa using nanopore technology.</title>
        <authorList>
            <person name="Ma L."/>
            <person name="Dong C."/>
            <person name="Song C."/>
            <person name="Wang X."/>
            <person name="Zheng X."/>
            <person name="Niu Y."/>
            <person name="Chen S."/>
            <person name="Feng W."/>
        </authorList>
    </citation>
    <scope>NUCLEOTIDE SEQUENCE [LARGE SCALE GENOMIC DNA]</scope>
    <source>
        <strain evidence="10">DH-2019</strain>
    </source>
</reference>
<evidence type="ECO:0000313" key="11">
    <source>
        <dbReference type="Proteomes" id="UP001318860"/>
    </source>
</evidence>
<comment type="caution">
    <text evidence="10">The sequence shown here is derived from an EMBL/GenBank/DDBJ whole genome shotgun (WGS) entry which is preliminary data.</text>
</comment>
<dbReference type="InterPro" id="IPR013747">
    <property type="entry name" value="ACP_syn_III_C"/>
</dbReference>
<protein>
    <recommendedName>
        <fullName evidence="6">3-ketoacyl-CoA synthase</fullName>
        <ecNumber evidence="6">2.3.1.-</ecNumber>
    </recommendedName>
</protein>
<comment type="catalytic activity">
    <reaction evidence="5">
        <text>a very-long-chain acyl-CoA + malonyl-CoA + H(+) = a very-long-chain 3-oxoacyl-CoA + CO2 + CoA</text>
        <dbReference type="Rhea" id="RHEA:32727"/>
        <dbReference type="ChEBI" id="CHEBI:15378"/>
        <dbReference type="ChEBI" id="CHEBI:16526"/>
        <dbReference type="ChEBI" id="CHEBI:57287"/>
        <dbReference type="ChEBI" id="CHEBI:57384"/>
        <dbReference type="ChEBI" id="CHEBI:90725"/>
        <dbReference type="ChEBI" id="CHEBI:90736"/>
        <dbReference type="EC" id="2.3.1.199"/>
    </reaction>
</comment>
<feature type="transmembrane region" description="Helical" evidence="7">
    <location>
        <begin position="49"/>
        <end position="69"/>
    </location>
</feature>
<feature type="transmembrane region" description="Helical" evidence="7">
    <location>
        <begin position="460"/>
        <end position="479"/>
    </location>
</feature>
<evidence type="ECO:0000256" key="3">
    <source>
        <dbReference type="ARBA" id="ARBA00022679"/>
    </source>
</evidence>
<dbReference type="PANTHER" id="PTHR31561">
    <property type="entry name" value="3-KETOACYL-COA SYNTHASE"/>
    <property type="match status" value="1"/>
</dbReference>
<keyword evidence="4 6" id="KW-0012">Acyltransferase</keyword>
<evidence type="ECO:0000256" key="4">
    <source>
        <dbReference type="ARBA" id="ARBA00023315"/>
    </source>
</evidence>
<organism evidence="10 11">
    <name type="scientific">Rehmannia glutinosa</name>
    <name type="common">Chinese foxglove</name>
    <dbReference type="NCBI Taxonomy" id="99300"/>
    <lineage>
        <taxon>Eukaryota</taxon>
        <taxon>Viridiplantae</taxon>
        <taxon>Streptophyta</taxon>
        <taxon>Embryophyta</taxon>
        <taxon>Tracheophyta</taxon>
        <taxon>Spermatophyta</taxon>
        <taxon>Magnoliopsida</taxon>
        <taxon>eudicotyledons</taxon>
        <taxon>Gunneridae</taxon>
        <taxon>Pentapetalae</taxon>
        <taxon>asterids</taxon>
        <taxon>lamiids</taxon>
        <taxon>Lamiales</taxon>
        <taxon>Orobanchaceae</taxon>
        <taxon>Rehmannieae</taxon>
        <taxon>Rehmannia</taxon>
    </lineage>
</organism>
<keyword evidence="3 6" id="KW-0808">Transferase</keyword>
<gene>
    <name evidence="10" type="ORF">DH2020_027286</name>
</gene>
<keyword evidence="11" id="KW-1185">Reference proteome</keyword>
<dbReference type="EMBL" id="JABTTQ020000567">
    <property type="protein sequence ID" value="KAK6138971.1"/>
    <property type="molecule type" value="Genomic_DNA"/>
</dbReference>
<comment type="similarity">
    <text evidence="2 6">Belongs to the thiolase-like superfamily. Chalcone/stilbene synthases family.</text>
</comment>
<name>A0ABR0VXI6_REHGL</name>
<evidence type="ECO:0000259" key="8">
    <source>
        <dbReference type="Pfam" id="PF08392"/>
    </source>
</evidence>
<evidence type="ECO:0000259" key="9">
    <source>
        <dbReference type="Pfam" id="PF08541"/>
    </source>
</evidence>
<dbReference type="PIRSF" id="PIRSF036417">
    <property type="entry name" value="3-ktacl-CoA_syn"/>
    <property type="match status" value="1"/>
</dbReference>
<evidence type="ECO:0000256" key="5">
    <source>
        <dbReference type="ARBA" id="ARBA00047375"/>
    </source>
</evidence>
<feature type="transmembrane region" description="Helical" evidence="7">
    <location>
        <begin position="75"/>
        <end position="96"/>
    </location>
</feature>
<accession>A0ABR0VXI6</accession>
<keyword evidence="7" id="KW-1133">Transmembrane helix</keyword>
<dbReference type="Gene3D" id="3.40.47.10">
    <property type="match status" value="1"/>
</dbReference>
<evidence type="ECO:0000256" key="1">
    <source>
        <dbReference type="ARBA" id="ARBA00005194"/>
    </source>
</evidence>
<evidence type="ECO:0000256" key="6">
    <source>
        <dbReference type="PIRNR" id="PIRNR036417"/>
    </source>
</evidence>
<dbReference type="InterPro" id="IPR012392">
    <property type="entry name" value="3-ktacl-CoA_syn"/>
</dbReference>
<dbReference type="InterPro" id="IPR016039">
    <property type="entry name" value="Thiolase-like"/>
</dbReference>
<comment type="pathway">
    <text evidence="1 6">Lipid metabolism; fatty acid biosynthesis.</text>
</comment>
<evidence type="ECO:0000313" key="10">
    <source>
        <dbReference type="EMBL" id="KAK6138971.1"/>
    </source>
</evidence>
<feature type="domain" description="FAE" evidence="8">
    <location>
        <begin position="95"/>
        <end position="375"/>
    </location>
</feature>
<evidence type="ECO:0000256" key="7">
    <source>
        <dbReference type="SAM" id="Phobius"/>
    </source>
</evidence>
<proteinExistence type="inferred from homology"/>
<dbReference type="CDD" id="cd00831">
    <property type="entry name" value="CHS_like"/>
    <property type="match status" value="1"/>
</dbReference>
<keyword evidence="7" id="KW-0812">Transmembrane</keyword>
<dbReference type="Pfam" id="PF08541">
    <property type="entry name" value="ACP_syn_III_C"/>
    <property type="match status" value="1"/>
</dbReference>
<feature type="domain" description="Beta-ketoacyl-[acyl-carrier-protein] synthase III C-terminal" evidence="9">
    <location>
        <begin position="397"/>
        <end position="478"/>
    </location>
</feature>
<dbReference type="Pfam" id="PF08392">
    <property type="entry name" value="FAE1_CUT1_RppA"/>
    <property type="match status" value="1"/>
</dbReference>
<keyword evidence="7" id="KW-0472">Membrane</keyword>
<evidence type="ECO:0000256" key="2">
    <source>
        <dbReference type="ARBA" id="ARBA00005531"/>
    </source>
</evidence>
<dbReference type="SUPFAM" id="SSF53901">
    <property type="entry name" value="Thiolase-like"/>
    <property type="match status" value="2"/>
</dbReference>
<dbReference type="InterPro" id="IPR013601">
    <property type="entry name" value="FAE1_typ3_polyketide_synth"/>
</dbReference>